<keyword evidence="1" id="KW-0677">Repeat</keyword>
<name>A0A813I113_POLGL</name>
<feature type="repeat" description="ANK" evidence="3">
    <location>
        <begin position="90"/>
        <end position="122"/>
    </location>
</feature>
<reference evidence="4" key="1">
    <citation type="submission" date="2021-02" db="EMBL/GenBank/DDBJ databases">
        <authorList>
            <person name="Dougan E. K."/>
            <person name="Rhodes N."/>
            <person name="Thang M."/>
            <person name="Chan C."/>
        </authorList>
    </citation>
    <scope>NUCLEOTIDE SEQUENCE</scope>
</reference>
<dbReference type="SUPFAM" id="SSF48403">
    <property type="entry name" value="Ankyrin repeat"/>
    <property type="match status" value="1"/>
</dbReference>
<dbReference type="InterPro" id="IPR036770">
    <property type="entry name" value="Ankyrin_rpt-contain_sf"/>
</dbReference>
<evidence type="ECO:0000313" key="4">
    <source>
        <dbReference type="EMBL" id="CAE8643389.1"/>
    </source>
</evidence>
<gene>
    <name evidence="4" type="ORF">PGLA1383_LOCUS57735</name>
</gene>
<dbReference type="InterPro" id="IPR002110">
    <property type="entry name" value="Ankyrin_rpt"/>
</dbReference>
<dbReference type="Pfam" id="PF12796">
    <property type="entry name" value="Ank_2"/>
    <property type="match status" value="2"/>
</dbReference>
<protein>
    <submittedName>
        <fullName evidence="4">Uncharacterized protein</fullName>
    </submittedName>
</protein>
<dbReference type="AlphaFoldDB" id="A0A813I113"/>
<feature type="repeat" description="ANK" evidence="3">
    <location>
        <begin position="156"/>
        <end position="188"/>
    </location>
</feature>
<evidence type="ECO:0000256" key="2">
    <source>
        <dbReference type="ARBA" id="ARBA00023043"/>
    </source>
</evidence>
<sequence>MTKLSIVLKQDEVLGKLCRLSPAAWLKLRRTSRLFMWRLDDTKLHALQLQLVDELSLVYVDLHDVCIRGDAECVWILLSQGMSVKMRDAEGATLMQKATHSGKTTILKLLVEKGGNLNAKGSYGYTPLHEACYIGHPDVCTYLLQMKANVDALSKNGSTPLLVAAREGHTIICDGLLRYTADADDGGDKGWTPLSVSAGEGHLEVCQTLLKYNASVHGFSGDGRYERSALQEASEQGHADVVSLLLEHKAVSCLFQQQG</sequence>
<comment type="caution">
    <text evidence="4">The sequence shown here is derived from an EMBL/GenBank/DDBJ whole genome shotgun (WGS) entry which is preliminary data.</text>
</comment>
<dbReference type="EMBL" id="CAJNNV010033352">
    <property type="protein sequence ID" value="CAE8643389.1"/>
    <property type="molecule type" value="Genomic_DNA"/>
</dbReference>
<dbReference type="PROSITE" id="PS50297">
    <property type="entry name" value="ANK_REP_REGION"/>
    <property type="match status" value="4"/>
</dbReference>
<dbReference type="SMART" id="SM00248">
    <property type="entry name" value="ANK"/>
    <property type="match status" value="6"/>
</dbReference>
<proteinExistence type="predicted"/>
<dbReference type="OMA" id="HTIICDG"/>
<accession>A0A813I113</accession>
<dbReference type="OrthoDB" id="194358at2759"/>
<evidence type="ECO:0000256" key="1">
    <source>
        <dbReference type="ARBA" id="ARBA00022737"/>
    </source>
</evidence>
<evidence type="ECO:0000313" key="5">
    <source>
        <dbReference type="Proteomes" id="UP000654075"/>
    </source>
</evidence>
<dbReference type="PROSITE" id="PS50088">
    <property type="entry name" value="ANK_REPEAT"/>
    <property type="match status" value="4"/>
</dbReference>
<dbReference type="GO" id="GO:0005634">
    <property type="term" value="C:nucleus"/>
    <property type="evidence" value="ECO:0007669"/>
    <property type="project" value="TreeGrafter"/>
</dbReference>
<dbReference type="InterPro" id="IPR050776">
    <property type="entry name" value="Ank_Repeat/CDKN_Inhibitor"/>
</dbReference>
<keyword evidence="2 3" id="KW-0040">ANK repeat</keyword>
<dbReference type="Proteomes" id="UP000654075">
    <property type="component" value="Unassembled WGS sequence"/>
</dbReference>
<organism evidence="4 5">
    <name type="scientific">Polarella glacialis</name>
    <name type="common">Dinoflagellate</name>
    <dbReference type="NCBI Taxonomy" id="89957"/>
    <lineage>
        <taxon>Eukaryota</taxon>
        <taxon>Sar</taxon>
        <taxon>Alveolata</taxon>
        <taxon>Dinophyceae</taxon>
        <taxon>Suessiales</taxon>
        <taxon>Suessiaceae</taxon>
        <taxon>Polarella</taxon>
    </lineage>
</organism>
<dbReference type="Gene3D" id="1.25.40.20">
    <property type="entry name" value="Ankyrin repeat-containing domain"/>
    <property type="match status" value="2"/>
</dbReference>
<feature type="repeat" description="ANK" evidence="3">
    <location>
        <begin position="123"/>
        <end position="155"/>
    </location>
</feature>
<keyword evidence="5" id="KW-1185">Reference proteome</keyword>
<evidence type="ECO:0000256" key="3">
    <source>
        <dbReference type="PROSITE-ProRule" id="PRU00023"/>
    </source>
</evidence>
<dbReference type="PANTHER" id="PTHR24201">
    <property type="entry name" value="ANK_REP_REGION DOMAIN-CONTAINING PROTEIN"/>
    <property type="match status" value="1"/>
</dbReference>
<feature type="repeat" description="ANK" evidence="3">
    <location>
        <begin position="189"/>
        <end position="221"/>
    </location>
</feature>
<dbReference type="PANTHER" id="PTHR24201:SF16">
    <property type="entry name" value="ANKYRIN-1-LIKE-RELATED"/>
    <property type="match status" value="1"/>
</dbReference>